<evidence type="ECO:0000259" key="2">
    <source>
        <dbReference type="Pfam" id="PF07833"/>
    </source>
</evidence>
<dbReference type="EMBL" id="JACHHI010000003">
    <property type="protein sequence ID" value="MBB6477767.1"/>
    <property type="molecule type" value="Genomic_DNA"/>
</dbReference>
<dbReference type="InterPro" id="IPR012854">
    <property type="entry name" value="Cu_amine_oxidase-like_N"/>
</dbReference>
<dbReference type="Pfam" id="PF07833">
    <property type="entry name" value="Cu_amine_oxidN1"/>
    <property type="match status" value="1"/>
</dbReference>
<organism evidence="3 4">
    <name type="scientific">Negativicoccus succinicivorans</name>
    <dbReference type="NCBI Taxonomy" id="620903"/>
    <lineage>
        <taxon>Bacteria</taxon>
        <taxon>Bacillati</taxon>
        <taxon>Bacillota</taxon>
        <taxon>Negativicutes</taxon>
        <taxon>Veillonellales</taxon>
        <taxon>Veillonellaceae</taxon>
        <taxon>Negativicoccus</taxon>
    </lineage>
</organism>
<keyword evidence="1" id="KW-0732">Signal</keyword>
<feature type="signal peptide" evidence="1">
    <location>
        <begin position="1"/>
        <end position="21"/>
    </location>
</feature>
<feature type="domain" description="Copper amine oxidase-like N-terminal" evidence="2">
    <location>
        <begin position="206"/>
        <end position="290"/>
    </location>
</feature>
<keyword evidence="4" id="KW-1185">Reference proteome</keyword>
<evidence type="ECO:0000313" key="3">
    <source>
        <dbReference type="EMBL" id="MBB6477767.1"/>
    </source>
</evidence>
<dbReference type="GeneID" id="93486078"/>
<reference evidence="3 4" key="1">
    <citation type="submission" date="2020-08" db="EMBL/GenBank/DDBJ databases">
        <title>Genomic Encyclopedia of Type Strains, Phase IV (KMG-IV): sequencing the most valuable type-strain genomes for metagenomic binning, comparative biology and taxonomic classification.</title>
        <authorList>
            <person name="Goeker M."/>
        </authorList>
    </citation>
    <scope>NUCLEOTIDE SEQUENCE [LARGE SCALE GENOMIC DNA]</scope>
    <source>
        <strain evidence="3 4">DSM 21255</strain>
    </source>
</reference>
<gene>
    <name evidence="3" type="ORF">HNR45_000800</name>
</gene>
<name>A0A841R3P2_9FIRM</name>
<dbReference type="Proteomes" id="UP000591941">
    <property type="component" value="Unassembled WGS sequence"/>
</dbReference>
<evidence type="ECO:0000313" key="4">
    <source>
        <dbReference type="Proteomes" id="UP000591941"/>
    </source>
</evidence>
<proteinExistence type="predicted"/>
<evidence type="ECO:0000256" key="1">
    <source>
        <dbReference type="SAM" id="SignalP"/>
    </source>
</evidence>
<dbReference type="OrthoDB" id="2667244at2"/>
<protein>
    <recommendedName>
        <fullName evidence="2">Copper amine oxidase-like N-terminal domain-containing protein</fullName>
    </recommendedName>
</protein>
<dbReference type="RefSeq" id="WP_034437058.1">
    <property type="nucleotide sequence ID" value="NZ_CABWNB010000002.1"/>
</dbReference>
<dbReference type="InterPro" id="IPR036582">
    <property type="entry name" value="Mao_N_sf"/>
</dbReference>
<feature type="chain" id="PRO_5039621895" description="Copper amine oxidase-like N-terminal domain-containing protein" evidence="1">
    <location>
        <begin position="22"/>
        <end position="298"/>
    </location>
</feature>
<dbReference type="SUPFAM" id="SSF55383">
    <property type="entry name" value="Copper amine oxidase, domain N"/>
    <property type="match status" value="1"/>
</dbReference>
<dbReference type="Gene3D" id="3.30.457.10">
    <property type="entry name" value="Copper amine oxidase-like, N-terminal domain"/>
    <property type="match status" value="1"/>
</dbReference>
<accession>A0A841R3P2</accession>
<dbReference type="AlphaFoldDB" id="A0A841R3P2"/>
<comment type="caution">
    <text evidence="3">The sequence shown here is derived from an EMBL/GenBank/DDBJ whole genome shotgun (WGS) entry which is preliminary data.</text>
</comment>
<sequence>MKRIGWLVMALLVAFAMPAVAQAQALGYIMQRAQIVEVKDGGVLTVQGEKEKAQVPTQGIRVMDAATGEFVAADKVAWKKGDDIQFFTRAADKKEAAEKPALLVAHPDSKYAVDLDYFAKNGSGAHERLVLLSVPDKVTDLTGQAVSTKYVLGNPLLALYTTATLSLPPQTNPEKVWIFGRVTMETPADSADTAKADADKIDLGTAKTLADGTQVYALRDALTQAGADIGWNDATRTISVTRDAKVVEIVLYPAAEQAQVMANGETSTVDHIVVEDGTTYAPAQVLETIWRALTSADK</sequence>